<feature type="domain" description="Cadherin" evidence="10">
    <location>
        <begin position="146"/>
        <end position="255"/>
    </location>
</feature>
<dbReference type="Pfam" id="PF00028">
    <property type="entry name" value="Cadherin"/>
    <property type="match status" value="10"/>
</dbReference>
<feature type="domain" description="Cadherin" evidence="10">
    <location>
        <begin position="810"/>
        <end position="916"/>
    </location>
</feature>
<feature type="domain" description="Cadherin" evidence="10">
    <location>
        <begin position="1314"/>
        <end position="1436"/>
    </location>
</feature>
<evidence type="ECO:0000313" key="12">
    <source>
        <dbReference type="Proteomes" id="UP001367676"/>
    </source>
</evidence>
<feature type="domain" description="Cadherin" evidence="10">
    <location>
        <begin position="952"/>
        <end position="1064"/>
    </location>
</feature>
<evidence type="ECO:0000256" key="3">
    <source>
        <dbReference type="ARBA" id="ARBA00022737"/>
    </source>
</evidence>
<evidence type="ECO:0000256" key="5">
    <source>
        <dbReference type="ARBA" id="ARBA00022989"/>
    </source>
</evidence>
<gene>
    <name evidence="11" type="ORF">V9T40_006871</name>
</gene>
<accession>A0AAN9Y9N4</accession>
<feature type="compositionally biased region" description="Polar residues" evidence="8">
    <location>
        <begin position="1821"/>
        <end position="1843"/>
    </location>
</feature>
<feature type="domain" description="Cadherin" evidence="10">
    <location>
        <begin position="1065"/>
        <end position="1171"/>
    </location>
</feature>
<dbReference type="FunFam" id="2.60.40.60:FF:000266">
    <property type="entry name" value="Cadherin 23"/>
    <property type="match status" value="1"/>
</dbReference>
<feature type="region of interest" description="Disordered" evidence="8">
    <location>
        <begin position="1821"/>
        <end position="1877"/>
    </location>
</feature>
<keyword evidence="2 9" id="KW-0812">Transmembrane</keyword>
<evidence type="ECO:0000256" key="7">
    <source>
        <dbReference type="PROSITE-ProRule" id="PRU00043"/>
    </source>
</evidence>
<dbReference type="GO" id="GO:0007156">
    <property type="term" value="P:homophilic cell adhesion via plasma membrane adhesion molecules"/>
    <property type="evidence" value="ECO:0007669"/>
    <property type="project" value="InterPro"/>
</dbReference>
<dbReference type="PANTHER" id="PTHR24026">
    <property type="entry name" value="FAT ATYPICAL CADHERIN-RELATED"/>
    <property type="match status" value="1"/>
</dbReference>
<proteinExistence type="predicted"/>
<evidence type="ECO:0000259" key="10">
    <source>
        <dbReference type="PROSITE" id="PS50268"/>
    </source>
</evidence>
<dbReference type="PROSITE" id="PS50268">
    <property type="entry name" value="CADHERIN_2"/>
    <property type="match status" value="13"/>
</dbReference>
<feature type="domain" description="Cadherin" evidence="10">
    <location>
        <begin position="484"/>
        <end position="596"/>
    </location>
</feature>
<dbReference type="PROSITE" id="PS00232">
    <property type="entry name" value="CADHERIN_1"/>
    <property type="match status" value="7"/>
</dbReference>
<dbReference type="EMBL" id="JBBCAQ010000007">
    <property type="protein sequence ID" value="KAK7602897.1"/>
    <property type="molecule type" value="Genomic_DNA"/>
</dbReference>
<dbReference type="InterPro" id="IPR002126">
    <property type="entry name" value="Cadherin-like_dom"/>
</dbReference>
<evidence type="ECO:0000256" key="9">
    <source>
        <dbReference type="SAM" id="Phobius"/>
    </source>
</evidence>
<feature type="domain" description="Cadherin" evidence="10">
    <location>
        <begin position="119"/>
        <end position="145"/>
    </location>
</feature>
<feature type="domain" description="Cadherin" evidence="10">
    <location>
        <begin position="597"/>
        <end position="704"/>
    </location>
</feature>
<feature type="domain" description="Cadherin" evidence="10">
    <location>
        <begin position="701"/>
        <end position="809"/>
    </location>
</feature>
<keyword evidence="12" id="KW-1185">Reference proteome</keyword>
<feature type="compositionally biased region" description="Polar residues" evidence="8">
    <location>
        <begin position="1852"/>
        <end position="1861"/>
    </location>
</feature>
<dbReference type="Proteomes" id="UP001367676">
    <property type="component" value="Unassembled WGS sequence"/>
</dbReference>
<evidence type="ECO:0000256" key="1">
    <source>
        <dbReference type="ARBA" id="ARBA00004370"/>
    </source>
</evidence>
<dbReference type="GO" id="GO:0005509">
    <property type="term" value="F:calcium ion binding"/>
    <property type="evidence" value="ECO:0007669"/>
    <property type="project" value="UniProtKB-UniRule"/>
</dbReference>
<feature type="compositionally biased region" description="Basic residues" evidence="8">
    <location>
        <begin position="1866"/>
        <end position="1877"/>
    </location>
</feature>
<organism evidence="11 12">
    <name type="scientific">Parthenolecanium corni</name>
    <dbReference type="NCBI Taxonomy" id="536013"/>
    <lineage>
        <taxon>Eukaryota</taxon>
        <taxon>Metazoa</taxon>
        <taxon>Ecdysozoa</taxon>
        <taxon>Arthropoda</taxon>
        <taxon>Hexapoda</taxon>
        <taxon>Insecta</taxon>
        <taxon>Pterygota</taxon>
        <taxon>Neoptera</taxon>
        <taxon>Paraneoptera</taxon>
        <taxon>Hemiptera</taxon>
        <taxon>Sternorrhyncha</taxon>
        <taxon>Coccoidea</taxon>
        <taxon>Coccidae</taxon>
        <taxon>Parthenolecanium</taxon>
    </lineage>
</organism>
<dbReference type="PANTHER" id="PTHR24026:SF129">
    <property type="entry name" value="CADHERIN-89D"/>
    <property type="match status" value="1"/>
</dbReference>
<evidence type="ECO:0000256" key="2">
    <source>
        <dbReference type="ARBA" id="ARBA00022692"/>
    </source>
</evidence>
<dbReference type="FunFam" id="2.60.40.60:FF:000015">
    <property type="entry name" value="FAT atypical cadherin 1"/>
    <property type="match status" value="1"/>
</dbReference>
<reference evidence="11 12" key="1">
    <citation type="submission" date="2024-03" db="EMBL/GenBank/DDBJ databases">
        <title>Adaptation during the transition from Ophiocordyceps entomopathogen to insect associate is accompanied by gene loss and intensified selection.</title>
        <authorList>
            <person name="Ward C.M."/>
            <person name="Onetto C.A."/>
            <person name="Borneman A.R."/>
        </authorList>
    </citation>
    <scope>NUCLEOTIDE SEQUENCE [LARGE SCALE GENOMIC DNA]</scope>
    <source>
        <strain evidence="11">AWRI1</strain>
        <tissue evidence="11">Single Adult Female</tissue>
    </source>
</reference>
<feature type="domain" description="Cadherin" evidence="10">
    <location>
        <begin position="1439"/>
        <end position="1554"/>
    </location>
</feature>
<evidence type="ECO:0000313" key="11">
    <source>
        <dbReference type="EMBL" id="KAK7602897.1"/>
    </source>
</evidence>
<keyword evidence="6 9" id="KW-0472">Membrane</keyword>
<protein>
    <recommendedName>
        <fullName evidence="10">Cadherin domain-containing protein</fullName>
    </recommendedName>
</protein>
<feature type="domain" description="Cadherin" evidence="10">
    <location>
        <begin position="1201"/>
        <end position="1313"/>
    </location>
</feature>
<name>A0AAN9Y9N4_9HEMI</name>
<keyword evidence="5 9" id="KW-1133">Transmembrane helix</keyword>
<dbReference type="InterPro" id="IPR015919">
    <property type="entry name" value="Cadherin-like_sf"/>
</dbReference>
<evidence type="ECO:0000256" key="4">
    <source>
        <dbReference type="ARBA" id="ARBA00022837"/>
    </source>
</evidence>
<feature type="transmembrane region" description="Helical" evidence="9">
    <location>
        <begin position="1659"/>
        <end position="1682"/>
    </location>
</feature>
<dbReference type="CDD" id="cd11304">
    <property type="entry name" value="Cadherin_repeat"/>
    <property type="match status" value="12"/>
</dbReference>
<dbReference type="Gene3D" id="2.60.40.60">
    <property type="entry name" value="Cadherins"/>
    <property type="match status" value="13"/>
</dbReference>
<comment type="caution">
    <text evidence="11">The sequence shown here is derived from an EMBL/GenBank/DDBJ whole genome shotgun (WGS) entry which is preliminary data.</text>
</comment>
<dbReference type="SMART" id="SM00112">
    <property type="entry name" value="CA"/>
    <property type="match status" value="12"/>
</dbReference>
<comment type="subcellular location">
    <subcellularLocation>
        <location evidence="1">Membrane</location>
    </subcellularLocation>
</comment>
<evidence type="ECO:0000256" key="8">
    <source>
        <dbReference type="SAM" id="MobiDB-lite"/>
    </source>
</evidence>
<keyword evidence="3" id="KW-0677">Repeat</keyword>
<dbReference type="GO" id="GO:0005886">
    <property type="term" value="C:plasma membrane"/>
    <property type="evidence" value="ECO:0007669"/>
    <property type="project" value="InterPro"/>
</dbReference>
<feature type="domain" description="Cadherin" evidence="10">
    <location>
        <begin position="256"/>
        <end position="370"/>
    </location>
</feature>
<sequence>MVIWVVQDLDLCCNALTTGTPIPVELDTSCQFYPAGEYLRFVRIAENTAVGAEVLTIEVYPRRNLSLQPVDRAEDVDYFKFRAVNRSVVSVRLAKSLENLVDGASPQSVLKFRMVCDYDDGDDTISSYLSVSVYVEDVNDNDPIFVDAPYTVTVDEVTATGSTIFSDILAKDNDKLNTPNSDVHYSIVGGNERGKFSLEDSNPASLLLRNPLDYDAGDTNFVLTILASDRGMPQKNATTTMTITVIDNDDLGPKFTQEIYRTRIPEFFPITGKKIHQELKFVPPIRAYDQDTNINSSVRYDLSNGNDKHLFAIDANNGTIFLERELDMDELPTNTFTLQIQAIQTDNPLKYDTAKVEIELLDINDNLPQFEVDIYNISIVENLPNGFSVLQVVATDQDQGENADFVYHLVDPSQAFNIDAKTGWLSVRNQAKLDREQRSTLSMRVYAREKVPSVTAKVTDVSDPFTTVEVTLLDANDNNPMFVPNNIYEFNVSQEAPIFYKIGKIEARDPDLGRNGQVVYTIQKGVNVTSSSNDNNFAVDAHQGDVVVANKPLPIGRHTIFVEAADQPVNPTERRFSLAVITIHVISSDENHRPEFVGAPYEFWVGNDASLGTSIGQIRVVGNVEKDKIVYDLLHGYHEGVPFAVEEKTGTISVVDEMTKYERSSYNFEAMATNDKALSLSTNVTVHVVDSDISAISRNNEPIVMSFRVRENQPGAMVGQLIKRNQNKRFNETIAGLRTQKFVIVNQMDVQNKFAISQDGTIYTQQPLDREERMNYQLTVLAESGKRIIRNLYHINITVEDENDNPPVFDRQWYEGSIEENSPPGTEVKIEIPLRIQDADSGINSHFSVNLKGNGSDLFVIDQKTLKIAIKEGAMIDREYRDVYYLRLVARDKGNLSTEAKLTVRVQDANDHYPKFVQMVIHHREGVDVAAQRNRVRTAGRNHTGDSKESPIKDPPLVVVPETIAVGTLIIRLRAADDDAGDNAIVTYRILSETYIPESGTVTKKYTTPHFAIHPLTGEVSVANVLPPETDFILNVTATDKGGLEGHTSVKIHIKDVNNHAPHFEKAWYDFSIPEGIYRDHVLSHIQATDEDFGANANITYSILQKRESNTEFPFKMNGEGALIVDGELDRELQEFYAFRLIAEDGGEKRLHTTVDVDVRVSDLNDNYPVFYNYDKVIQIQSGDFDDKVFAKKVLARKDFLIPVYYASVLENNGSGVPIVRVYANDSDLQANGNGLVLFHIPRRRNQRELFTIDSKEGVITTLNSLDYEEDPVHNITVLASDLGKPSLTSTALVIVDVVDMQEPVDELSSPIFAHRYYEMEVEENCAIPVNLLALNVSAEYSSKRFGSLRFTLIPDEQSSYFDVNPSNGSVHLIKSPDRETTPILKAKIRVDRLSKRGKSVQMLYPLQSDALVDLAPNEVKVIVHVIDENDNAPRFKTNGRPMVAAIPNTAPYGHVVTKIEAEDDDIALNADIRYQILSRSDDETNKFTIDPITGQIKTAASFLYNLGHVFGFDVKATDRAGGIDGKSTISNVFVFVISDLDKIIMTVDRKPEEIEDNISNVTQTLSSVSGLDVKIRKLEPRYESDSQNVIATDLYLYAVDTMMNSIIDNEILSQSIKEKENDVKLALEPIKVLAFSSSTENEIRTQRSEKTILSGIEAMTIILGCVIFLGAFTAAICVACFNRKKSKYKKTTNLFPNLDAADLPFSLYTGTKSMTQLSACRPRSLFNPLSFIEDSTDSYTDTECHRQRGTSYRHSQNCGSRTHGGKCMQQSLMRSQSLGMLGASMVSLHSSGRDSGIEAHNRRVSARCQCAHGAIFSSGNSSNGSYEDSLKSLQPQQSSGSDTEMKRLNGSRFSRNQFDQSTRLPRIRRSTRRLNV</sequence>
<dbReference type="PRINTS" id="PR00205">
    <property type="entry name" value="CADHERIN"/>
</dbReference>
<dbReference type="FunFam" id="2.60.40.60:FF:000094">
    <property type="entry name" value="protocadherin gamma-C4 isoform X2"/>
    <property type="match status" value="1"/>
</dbReference>
<dbReference type="SUPFAM" id="SSF49313">
    <property type="entry name" value="Cadherin-like"/>
    <property type="match status" value="12"/>
</dbReference>
<evidence type="ECO:0000256" key="6">
    <source>
        <dbReference type="ARBA" id="ARBA00023136"/>
    </source>
</evidence>
<keyword evidence="4 7" id="KW-0106">Calcium</keyword>
<dbReference type="InterPro" id="IPR020894">
    <property type="entry name" value="Cadherin_CS"/>
</dbReference>
<feature type="domain" description="Cadherin" evidence="10">
    <location>
        <begin position="371"/>
        <end position="482"/>
    </location>
</feature>